<dbReference type="InterPro" id="IPR034683">
    <property type="entry name" value="IspD/TarI"/>
</dbReference>
<evidence type="ECO:0000313" key="4">
    <source>
        <dbReference type="Proteomes" id="UP000070572"/>
    </source>
</evidence>
<dbReference type="AlphaFoldDB" id="A0AB34WZU4"/>
<dbReference type="CDD" id="cd02516">
    <property type="entry name" value="CDP-ME_synthetase"/>
    <property type="match status" value="1"/>
</dbReference>
<evidence type="ECO:0000256" key="1">
    <source>
        <dbReference type="ARBA" id="ARBA00022679"/>
    </source>
</evidence>
<dbReference type="PANTHER" id="PTHR32125:SF4">
    <property type="entry name" value="2-C-METHYL-D-ERYTHRITOL 4-PHOSPHATE CYTIDYLYLTRANSFERASE, CHLOROPLASTIC"/>
    <property type="match status" value="1"/>
</dbReference>
<dbReference type="Pfam" id="PF01128">
    <property type="entry name" value="IspD"/>
    <property type="match status" value="1"/>
</dbReference>
<dbReference type="SUPFAM" id="SSF53448">
    <property type="entry name" value="Nucleotide-diphospho-sugar transferases"/>
    <property type="match status" value="1"/>
</dbReference>
<protein>
    <submittedName>
        <fullName evidence="3">2-C-methyl-D-erythritol 4-phosphate cytidylyltransferase</fullName>
    </submittedName>
</protein>
<organism evidence="3 4">
    <name type="scientific">Varibaculum cambriense</name>
    <dbReference type="NCBI Taxonomy" id="184870"/>
    <lineage>
        <taxon>Bacteria</taxon>
        <taxon>Bacillati</taxon>
        <taxon>Actinomycetota</taxon>
        <taxon>Actinomycetes</taxon>
        <taxon>Actinomycetales</taxon>
        <taxon>Actinomycetaceae</taxon>
        <taxon>Varibaculum</taxon>
    </lineage>
</organism>
<comment type="caution">
    <text evidence="3">The sequence shown here is derived from an EMBL/GenBank/DDBJ whole genome shotgun (WGS) entry which is preliminary data.</text>
</comment>
<dbReference type="InterPro" id="IPR050088">
    <property type="entry name" value="IspD/TarI_cytidylyltransf_bact"/>
</dbReference>
<keyword evidence="2 3" id="KW-0548">Nucleotidyltransferase</keyword>
<dbReference type="GO" id="GO:0008299">
    <property type="term" value="P:isoprenoid biosynthetic process"/>
    <property type="evidence" value="ECO:0007669"/>
    <property type="project" value="InterPro"/>
</dbReference>
<name>A0AB34WZU4_9ACTO</name>
<evidence type="ECO:0000313" key="3">
    <source>
        <dbReference type="EMBL" id="KXB80991.1"/>
    </source>
</evidence>
<sequence>MGRSVYCVVTAAGSGSRLGNPGPKALVKLAGHPLLHHALRSLAPLDDLVGVVITAPSDYLDVFTEIAHAAALSYPWKVVAGGANRQISVYQGLQGLLTLDTAEGVLPANDPEAIVLIHDAARALTPLDQFQRVCSAVSSGCPAVVPATALVDTVREIAGESFCREGVEITPSGATPDRSRLRCVQTPQGFAGDVIFAAHEQARAENISEGGALDDALLAARLGYQQYFVAGSMRALKITYPLDLKLATWLAENPEQA</sequence>
<proteinExistence type="predicted"/>
<evidence type="ECO:0000256" key="2">
    <source>
        <dbReference type="ARBA" id="ARBA00022695"/>
    </source>
</evidence>
<dbReference type="Gene3D" id="3.90.550.10">
    <property type="entry name" value="Spore Coat Polysaccharide Biosynthesis Protein SpsA, Chain A"/>
    <property type="match status" value="1"/>
</dbReference>
<dbReference type="InterPro" id="IPR029044">
    <property type="entry name" value="Nucleotide-diphossugar_trans"/>
</dbReference>
<gene>
    <name evidence="3" type="ORF">HMPREF1862_00713</name>
</gene>
<dbReference type="PANTHER" id="PTHR32125">
    <property type="entry name" value="2-C-METHYL-D-ERYTHRITOL 4-PHOSPHATE CYTIDYLYLTRANSFERASE, CHLOROPLASTIC"/>
    <property type="match status" value="1"/>
</dbReference>
<dbReference type="EMBL" id="LSDN01000013">
    <property type="protein sequence ID" value="KXB80991.1"/>
    <property type="molecule type" value="Genomic_DNA"/>
</dbReference>
<reference evidence="3 4" key="1">
    <citation type="submission" date="2016-01" db="EMBL/GenBank/DDBJ databases">
        <authorList>
            <person name="Mitreva M."/>
            <person name="Pepin K.H."/>
            <person name="Mihindukulasuriya K.A."/>
            <person name="Fulton R."/>
            <person name="Fronick C."/>
            <person name="O'Laughlin M."/>
            <person name="Miner T."/>
            <person name="Herter B."/>
            <person name="Rosa B.A."/>
            <person name="Cordes M."/>
            <person name="Tomlinson C."/>
            <person name="Wollam A."/>
            <person name="Palsikar V.B."/>
            <person name="Mardis E.R."/>
            <person name="Wilson R.K."/>
        </authorList>
    </citation>
    <scope>NUCLEOTIDE SEQUENCE [LARGE SCALE GENOMIC DNA]</scope>
    <source>
        <strain evidence="3 4">DNF00696</strain>
    </source>
</reference>
<dbReference type="InterPro" id="IPR018294">
    <property type="entry name" value="ISPD_synthase_CS"/>
</dbReference>
<accession>A0AB34WZU4</accession>
<keyword evidence="1" id="KW-0808">Transferase</keyword>
<dbReference type="GO" id="GO:0050518">
    <property type="term" value="F:2-C-methyl-D-erythritol 4-phosphate cytidylyltransferase activity"/>
    <property type="evidence" value="ECO:0007669"/>
    <property type="project" value="TreeGrafter"/>
</dbReference>
<dbReference type="Proteomes" id="UP000070572">
    <property type="component" value="Unassembled WGS sequence"/>
</dbReference>
<dbReference type="PROSITE" id="PS01295">
    <property type="entry name" value="ISPD"/>
    <property type="match status" value="1"/>
</dbReference>
<dbReference type="RefSeq" id="WP_060920299.1">
    <property type="nucleotide sequence ID" value="NZ_KQ960683.1"/>
</dbReference>